<name>A0A0F0KMP8_9MICO</name>
<feature type="transmembrane region" description="Helical" evidence="7">
    <location>
        <begin position="237"/>
        <end position="262"/>
    </location>
</feature>
<dbReference type="InterPro" id="IPR045621">
    <property type="entry name" value="BPD_transp_1_N"/>
</dbReference>
<evidence type="ECO:0000256" key="2">
    <source>
        <dbReference type="ARBA" id="ARBA00022448"/>
    </source>
</evidence>
<evidence type="ECO:0000256" key="3">
    <source>
        <dbReference type="ARBA" id="ARBA00022475"/>
    </source>
</evidence>
<dbReference type="Gene3D" id="1.10.3720.10">
    <property type="entry name" value="MetI-like"/>
    <property type="match status" value="1"/>
</dbReference>
<dbReference type="EMBL" id="JYIU01000040">
    <property type="protein sequence ID" value="KJL21699.1"/>
    <property type="molecule type" value="Genomic_DNA"/>
</dbReference>
<dbReference type="PANTHER" id="PTHR43163:SF6">
    <property type="entry name" value="DIPEPTIDE TRANSPORT SYSTEM PERMEASE PROTEIN DPPB-RELATED"/>
    <property type="match status" value="1"/>
</dbReference>
<feature type="domain" description="ABC transmembrane type-1" evidence="8">
    <location>
        <begin position="95"/>
        <end position="305"/>
    </location>
</feature>
<dbReference type="AlphaFoldDB" id="A0A0F0KMP8"/>
<dbReference type="PROSITE" id="PS50928">
    <property type="entry name" value="ABC_TM1"/>
    <property type="match status" value="1"/>
</dbReference>
<dbReference type="GO" id="GO:0005886">
    <property type="term" value="C:plasma membrane"/>
    <property type="evidence" value="ECO:0007669"/>
    <property type="project" value="UniProtKB-SubCell"/>
</dbReference>
<keyword evidence="4 7" id="KW-0812">Transmembrane</keyword>
<feature type="transmembrane region" description="Helical" evidence="7">
    <location>
        <begin position="9"/>
        <end position="30"/>
    </location>
</feature>
<evidence type="ECO:0000256" key="1">
    <source>
        <dbReference type="ARBA" id="ARBA00004651"/>
    </source>
</evidence>
<organism evidence="9 10">
    <name type="scientific">Microbacterium foliorum</name>
    <dbReference type="NCBI Taxonomy" id="104336"/>
    <lineage>
        <taxon>Bacteria</taxon>
        <taxon>Bacillati</taxon>
        <taxon>Actinomycetota</taxon>
        <taxon>Actinomycetes</taxon>
        <taxon>Micrococcales</taxon>
        <taxon>Microbacteriaceae</taxon>
        <taxon>Microbacterium</taxon>
    </lineage>
</organism>
<evidence type="ECO:0000313" key="10">
    <source>
        <dbReference type="Proteomes" id="UP000033572"/>
    </source>
</evidence>
<dbReference type="PANTHER" id="PTHR43163">
    <property type="entry name" value="DIPEPTIDE TRANSPORT SYSTEM PERMEASE PROTEIN DPPB-RELATED"/>
    <property type="match status" value="1"/>
</dbReference>
<dbReference type="GO" id="GO:0055085">
    <property type="term" value="P:transmembrane transport"/>
    <property type="evidence" value="ECO:0007669"/>
    <property type="project" value="InterPro"/>
</dbReference>
<evidence type="ECO:0000256" key="5">
    <source>
        <dbReference type="ARBA" id="ARBA00022989"/>
    </source>
</evidence>
<dbReference type="SUPFAM" id="SSF161098">
    <property type="entry name" value="MetI-like"/>
    <property type="match status" value="1"/>
</dbReference>
<dbReference type="Proteomes" id="UP000033572">
    <property type="component" value="Unassembled WGS sequence"/>
</dbReference>
<feature type="transmembrane region" description="Helical" evidence="7">
    <location>
        <begin position="282"/>
        <end position="304"/>
    </location>
</feature>
<dbReference type="GeneID" id="94446032"/>
<proteinExistence type="inferred from homology"/>
<evidence type="ECO:0000259" key="8">
    <source>
        <dbReference type="PROSITE" id="PS50928"/>
    </source>
</evidence>
<accession>A0A0F0KMP8</accession>
<dbReference type="InterPro" id="IPR035906">
    <property type="entry name" value="MetI-like_sf"/>
</dbReference>
<dbReference type="KEGG" id="mfol:DXT68_16685"/>
<comment type="similarity">
    <text evidence="7">Belongs to the binding-protein-dependent transport system permease family.</text>
</comment>
<feature type="transmembrane region" description="Helical" evidence="7">
    <location>
        <begin position="182"/>
        <end position="201"/>
    </location>
</feature>
<dbReference type="InterPro" id="IPR000515">
    <property type="entry name" value="MetI-like"/>
</dbReference>
<protein>
    <submittedName>
        <fullName evidence="9">Glutathione transport system permease protein GsiC</fullName>
    </submittedName>
</protein>
<dbReference type="CDD" id="cd06261">
    <property type="entry name" value="TM_PBP2"/>
    <property type="match status" value="1"/>
</dbReference>
<feature type="transmembrane region" description="Helical" evidence="7">
    <location>
        <begin position="91"/>
        <end position="122"/>
    </location>
</feature>
<sequence>MLTYLLRRLAFLVVSLIVAMIAIFVLLRLLPGDPANALLSVDATPEQIAAARAQVGSDQPLLQQFATWAGQLLRFDLGESFLSSRPVGPDIAARLAVTVPLTLIAFGLALLVSLVIGIVAAVKSDRWYGVALSGFAQLGVAVPVFWVGVVLVWVFALGLGVLPSGGFPRDDWEDPADALRSLALPVITIVIVMSASLSRYVRSATLDVLGSDYLRTARAGGSAMSEALLRHGVRNGAVPVVAILGIELSTTLLGAVVVESVFTLPGLGSLLLSAIQQHDFQVIQGVLVVSTLFVLLVGFAADIVQRLIDPRLRTSVSGNR</sequence>
<keyword evidence="3" id="KW-1003">Cell membrane</keyword>
<keyword evidence="6 7" id="KW-0472">Membrane</keyword>
<keyword evidence="10" id="KW-1185">Reference proteome</keyword>
<evidence type="ECO:0000256" key="7">
    <source>
        <dbReference type="RuleBase" id="RU363032"/>
    </source>
</evidence>
<comment type="caution">
    <text evidence="9">The sequence shown here is derived from an EMBL/GenBank/DDBJ whole genome shotgun (WGS) entry which is preliminary data.</text>
</comment>
<reference evidence="9 10" key="1">
    <citation type="submission" date="2015-02" db="EMBL/GenBank/DDBJ databases">
        <title>Draft genome sequences of ten Microbacterium spp. with emphasis on heavy metal contaminated environments.</title>
        <authorList>
            <person name="Corretto E."/>
        </authorList>
    </citation>
    <scope>NUCLEOTIDE SEQUENCE [LARGE SCALE GENOMIC DNA]</scope>
    <source>
        <strain evidence="9 10">DSM 12966</strain>
    </source>
</reference>
<comment type="subcellular location">
    <subcellularLocation>
        <location evidence="1 7">Cell membrane</location>
        <topology evidence="1 7">Multi-pass membrane protein</topology>
    </subcellularLocation>
</comment>
<dbReference type="RefSeq" id="WP_045253981.1">
    <property type="nucleotide sequence ID" value="NZ_CAKKLS010000038.1"/>
</dbReference>
<gene>
    <name evidence="9" type="primary">gsiC_3</name>
    <name evidence="9" type="ORF">RN50_01597</name>
</gene>
<evidence type="ECO:0000256" key="4">
    <source>
        <dbReference type="ARBA" id="ARBA00022692"/>
    </source>
</evidence>
<dbReference type="Pfam" id="PF19300">
    <property type="entry name" value="BPD_transp_1_N"/>
    <property type="match status" value="1"/>
</dbReference>
<dbReference type="PATRIC" id="fig|104336.4.peg.1640"/>
<evidence type="ECO:0000256" key="6">
    <source>
        <dbReference type="ARBA" id="ARBA00023136"/>
    </source>
</evidence>
<feature type="transmembrane region" description="Helical" evidence="7">
    <location>
        <begin position="134"/>
        <end position="162"/>
    </location>
</feature>
<dbReference type="Pfam" id="PF00528">
    <property type="entry name" value="BPD_transp_1"/>
    <property type="match status" value="1"/>
</dbReference>
<evidence type="ECO:0000313" key="9">
    <source>
        <dbReference type="EMBL" id="KJL21699.1"/>
    </source>
</evidence>
<keyword evidence="2 7" id="KW-0813">Transport</keyword>
<keyword evidence="5 7" id="KW-1133">Transmembrane helix</keyword>